<evidence type="ECO:0000313" key="2">
    <source>
        <dbReference type="Proteomes" id="UP000288805"/>
    </source>
</evidence>
<organism evidence="1 2">
    <name type="scientific">Vitis vinifera</name>
    <name type="common">Grape</name>
    <dbReference type="NCBI Taxonomy" id="29760"/>
    <lineage>
        <taxon>Eukaryota</taxon>
        <taxon>Viridiplantae</taxon>
        <taxon>Streptophyta</taxon>
        <taxon>Embryophyta</taxon>
        <taxon>Tracheophyta</taxon>
        <taxon>Spermatophyta</taxon>
        <taxon>Magnoliopsida</taxon>
        <taxon>eudicotyledons</taxon>
        <taxon>Gunneridae</taxon>
        <taxon>Pentapetalae</taxon>
        <taxon>rosids</taxon>
        <taxon>Vitales</taxon>
        <taxon>Vitaceae</taxon>
        <taxon>Viteae</taxon>
        <taxon>Vitis</taxon>
    </lineage>
</organism>
<proteinExistence type="predicted"/>
<protein>
    <submittedName>
        <fullName evidence="1">Uncharacterized protein</fullName>
    </submittedName>
</protein>
<reference evidence="1 2" key="1">
    <citation type="journal article" date="2018" name="PLoS Genet.">
        <title>Population sequencing reveals clonal diversity and ancestral inbreeding in the grapevine cultivar Chardonnay.</title>
        <authorList>
            <person name="Roach M.J."/>
            <person name="Johnson D.L."/>
            <person name="Bohlmann J."/>
            <person name="van Vuuren H.J."/>
            <person name="Jones S.J."/>
            <person name="Pretorius I.S."/>
            <person name="Schmidt S.A."/>
            <person name="Borneman A.R."/>
        </authorList>
    </citation>
    <scope>NUCLEOTIDE SEQUENCE [LARGE SCALE GENOMIC DNA]</scope>
    <source>
        <strain evidence="2">cv. Chardonnay</strain>
        <tissue evidence="1">Leaf</tissue>
    </source>
</reference>
<name>A0A438C7Z2_VITVI</name>
<sequence>MHRESNRTDRKNVQILRGAHRPIWTNIPGYSHNNTSIRGLGGYNIAGAIIPALMHRIPSELRMAIENPCTKTRIQPYGSKECANFKRGTRPIWTNIPGYSHNNTSVKTSFYFLLSNTLEVAPQSYQIRGLGGYNIAGAIIPALMHRIPSELRS</sequence>
<gene>
    <name evidence="1" type="ORF">CK203_116873</name>
</gene>
<evidence type="ECO:0000313" key="1">
    <source>
        <dbReference type="EMBL" id="RVW19377.1"/>
    </source>
</evidence>
<dbReference type="AlphaFoldDB" id="A0A438C7Z2"/>
<dbReference type="Proteomes" id="UP000288805">
    <property type="component" value="Unassembled WGS sequence"/>
</dbReference>
<comment type="caution">
    <text evidence="1">The sequence shown here is derived from an EMBL/GenBank/DDBJ whole genome shotgun (WGS) entry which is preliminary data.</text>
</comment>
<dbReference type="EMBL" id="QGNW01002492">
    <property type="protein sequence ID" value="RVW19377.1"/>
    <property type="molecule type" value="Genomic_DNA"/>
</dbReference>
<accession>A0A438C7Z2</accession>